<sequence length="238" mass="26310">MKLNGKNISEDIADDDEKCSKGMSSWLDSSTGFMQSAMDSMFSSKKTVEPKFLSFSRENDQEPCYVTNANFTEWDADGCDFDPTVKTVFIIHGFKDSYAPWTRKLKDAFILREDCNVFIVECGQPSETYSDVLKNIPEVGKQVAVFIRNLMKSKALDVRNVHIIGHSAGGQSAGFAGKEIKKTEKRPVGRITGLDPAGPGFYDATPDQRLDATDASFVDIIHTNMGCSRLEGNIGYST</sequence>
<evidence type="ECO:0000256" key="1">
    <source>
        <dbReference type="ARBA" id="ARBA00004613"/>
    </source>
</evidence>
<dbReference type="AlphaFoldDB" id="A0A4Y2S4L9"/>
<evidence type="ECO:0000313" key="7">
    <source>
        <dbReference type="Proteomes" id="UP000499080"/>
    </source>
</evidence>
<dbReference type="OrthoDB" id="6421938at2759"/>
<name>A0A4Y2S4L9_ARAVE</name>
<organism evidence="6 7">
    <name type="scientific">Araneus ventricosus</name>
    <name type="common">Orbweaver spider</name>
    <name type="synonym">Epeira ventricosa</name>
    <dbReference type="NCBI Taxonomy" id="182803"/>
    <lineage>
        <taxon>Eukaryota</taxon>
        <taxon>Metazoa</taxon>
        <taxon>Ecdysozoa</taxon>
        <taxon>Arthropoda</taxon>
        <taxon>Chelicerata</taxon>
        <taxon>Arachnida</taxon>
        <taxon>Araneae</taxon>
        <taxon>Araneomorphae</taxon>
        <taxon>Entelegynae</taxon>
        <taxon>Araneoidea</taxon>
        <taxon>Araneidae</taxon>
        <taxon>Araneus</taxon>
    </lineage>
</organism>
<dbReference type="InterPro" id="IPR000734">
    <property type="entry name" value="TAG_lipase"/>
</dbReference>
<reference evidence="6 7" key="1">
    <citation type="journal article" date="2019" name="Sci. Rep.">
        <title>Orb-weaving spider Araneus ventricosus genome elucidates the spidroin gene catalogue.</title>
        <authorList>
            <person name="Kono N."/>
            <person name="Nakamura H."/>
            <person name="Ohtoshi R."/>
            <person name="Moran D.A.P."/>
            <person name="Shinohara A."/>
            <person name="Yoshida Y."/>
            <person name="Fujiwara M."/>
            <person name="Mori M."/>
            <person name="Tomita M."/>
            <person name="Arakawa K."/>
        </authorList>
    </citation>
    <scope>NUCLEOTIDE SEQUENCE [LARGE SCALE GENOMIC DNA]</scope>
</reference>
<dbReference type="EMBL" id="BGPR01019535">
    <property type="protein sequence ID" value="GBN82215.1"/>
    <property type="molecule type" value="Genomic_DNA"/>
</dbReference>
<dbReference type="GO" id="GO:0016298">
    <property type="term" value="F:lipase activity"/>
    <property type="evidence" value="ECO:0007669"/>
    <property type="project" value="InterPro"/>
</dbReference>
<dbReference type="PANTHER" id="PTHR11610">
    <property type="entry name" value="LIPASE"/>
    <property type="match status" value="1"/>
</dbReference>
<evidence type="ECO:0000313" key="6">
    <source>
        <dbReference type="EMBL" id="GBN82215.1"/>
    </source>
</evidence>
<dbReference type="PRINTS" id="PR00821">
    <property type="entry name" value="TAGLIPASE"/>
</dbReference>
<evidence type="ECO:0000256" key="4">
    <source>
        <dbReference type="RuleBase" id="RU004262"/>
    </source>
</evidence>
<dbReference type="GO" id="GO:0016042">
    <property type="term" value="P:lipid catabolic process"/>
    <property type="evidence" value="ECO:0007669"/>
    <property type="project" value="TreeGrafter"/>
</dbReference>
<dbReference type="Gene3D" id="3.40.50.1820">
    <property type="entry name" value="alpha/beta hydrolase"/>
    <property type="match status" value="1"/>
</dbReference>
<gene>
    <name evidence="6" type="primary">PNLIPRP2_7</name>
    <name evidence="6" type="ORF">AVEN_227688_1</name>
</gene>
<dbReference type="GO" id="GO:0005615">
    <property type="term" value="C:extracellular space"/>
    <property type="evidence" value="ECO:0007669"/>
    <property type="project" value="TreeGrafter"/>
</dbReference>
<accession>A0A4Y2S4L9</accession>
<comment type="caution">
    <text evidence="6">The sequence shown here is derived from an EMBL/GenBank/DDBJ whole genome shotgun (WGS) entry which is preliminary data.</text>
</comment>
<dbReference type="SUPFAM" id="SSF53474">
    <property type="entry name" value="alpha/beta-Hydrolases"/>
    <property type="match status" value="1"/>
</dbReference>
<comment type="similarity">
    <text evidence="2 4">Belongs to the AB hydrolase superfamily. Lipase family.</text>
</comment>
<dbReference type="InterPro" id="IPR013818">
    <property type="entry name" value="Lipase"/>
</dbReference>
<evidence type="ECO:0000256" key="3">
    <source>
        <dbReference type="ARBA" id="ARBA00022525"/>
    </source>
</evidence>
<keyword evidence="3" id="KW-0964">Secreted</keyword>
<dbReference type="Pfam" id="PF00151">
    <property type="entry name" value="Lipase"/>
    <property type="match status" value="1"/>
</dbReference>
<proteinExistence type="inferred from homology"/>
<dbReference type="InterPro" id="IPR029058">
    <property type="entry name" value="AB_hydrolase_fold"/>
</dbReference>
<dbReference type="Proteomes" id="UP000499080">
    <property type="component" value="Unassembled WGS sequence"/>
</dbReference>
<feature type="domain" description="Lipase" evidence="5">
    <location>
        <begin position="35"/>
        <end position="228"/>
    </location>
</feature>
<evidence type="ECO:0000259" key="5">
    <source>
        <dbReference type="Pfam" id="PF00151"/>
    </source>
</evidence>
<comment type="subcellular location">
    <subcellularLocation>
        <location evidence="1">Secreted</location>
    </subcellularLocation>
</comment>
<keyword evidence="7" id="KW-1185">Reference proteome</keyword>
<protein>
    <submittedName>
        <fullName evidence="6">Pancreatic lipase-related protein 2</fullName>
    </submittedName>
</protein>
<evidence type="ECO:0000256" key="2">
    <source>
        <dbReference type="ARBA" id="ARBA00010701"/>
    </source>
</evidence>